<evidence type="ECO:0000256" key="4">
    <source>
        <dbReference type="ARBA" id="ARBA00023136"/>
    </source>
</evidence>
<feature type="compositionally biased region" description="Polar residues" evidence="6">
    <location>
        <begin position="153"/>
        <end position="170"/>
    </location>
</feature>
<evidence type="ECO:0000313" key="9">
    <source>
        <dbReference type="Proteomes" id="UP000036947"/>
    </source>
</evidence>
<keyword evidence="4 7" id="KW-0472">Membrane</keyword>
<evidence type="ECO:0000256" key="5">
    <source>
        <dbReference type="SAM" id="Coils"/>
    </source>
</evidence>
<keyword evidence="9" id="KW-1185">Reference proteome</keyword>
<dbReference type="AlphaFoldDB" id="A0A0L0NN07"/>
<evidence type="ECO:0000256" key="3">
    <source>
        <dbReference type="ARBA" id="ARBA00022989"/>
    </source>
</evidence>
<comment type="subcellular location">
    <subcellularLocation>
        <location evidence="1">Membrane</location>
        <topology evidence="1">Multi-pass membrane protein</topology>
    </subcellularLocation>
</comment>
<protein>
    <submittedName>
        <fullName evidence="8">Uncharacterized protein</fullName>
    </submittedName>
</protein>
<feature type="transmembrane region" description="Helical" evidence="7">
    <location>
        <begin position="772"/>
        <end position="796"/>
    </location>
</feature>
<evidence type="ECO:0000313" key="8">
    <source>
        <dbReference type="EMBL" id="KND95085.1"/>
    </source>
</evidence>
<feature type="transmembrane region" description="Helical" evidence="7">
    <location>
        <begin position="808"/>
        <end position="829"/>
    </location>
</feature>
<evidence type="ECO:0000256" key="1">
    <source>
        <dbReference type="ARBA" id="ARBA00004141"/>
    </source>
</evidence>
<feature type="compositionally biased region" description="Polar residues" evidence="6">
    <location>
        <begin position="29"/>
        <end position="39"/>
    </location>
</feature>
<evidence type="ECO:0000256" key="6">
    <source>
        <dbReference type="SAM" id="MobiDB-lite"/>
    </source>
</evidence>
<dbReference type="GO" id="GO:0016020">
    <property type="term" value="C:membrane"/>
    <property type="evidence" value="ECO:0007669"/>
    <property type="project" value="UniProtKB-SubCell"/>
</dbReference>
<keyword evidence="2 7" id="KW-0812">Transmembrane</keyword>
<dbReference type="Gene3D" id="1.20.58.340">
    <property type="entry name" value="Magnesium transport protein CorA, transmembrane region"/>
    <property type="match status" value="1"/>
</dbReference>
<feature type="compositionally biased region" description="Low complexity" evidence="6">
    <location>
        <begin position="18"/>
        <end position="28"/>
    </location>
</feature>
<comment type="caution">
    <text evidence="8">The sequence shown here is derived from an EMBL/GenBank/DDBJ whole genome shotgun (WGS) entry which is preliminary data.</text>
</comment>
<feature type="coiled-coil region" evidence="5">
    <location>
        <begin position="834"/>
        <end position="861"/>
    </location>
</feature>
<dbReference type="EMBL" id="LFRF01000001">
    <property type="protein sequence ID" value="KND95085.1"/>
    <property type="molecule type" value="Genomic_DNA"/>
</dbReference>
<gene>
    <name evidence="8" type="ORF">TOPH_00642</name>
</gene>
<dbReference type="SUPFAM" id="SSF144083">
    <property type="entry name" value="Magnesium transport protein CorA, transmembrane region"/>
    <property type="match status" value="1"/>
</dbReference>
<feature type="compositionally biased region" description="Low complexity" evidence="6">
    <location>
        <begin position="40"/>
        <end position="93"/>
    </location>
</feature>
<organism evidence="8 9">
    <name type="scientific">Tolypocladium ophioglossoides (strain CBS 100239)</name>
    <name type="common">Snaketongue truffleclub</name>
    <name type="synonym">Elaphocordyceps ophioglossoides</name>
    <dbReference type="NCBI Taxonomy" id="1163406"/>
    <lineage>
        <taxon>Eukaryota</taxon>
        <taxon>Fungi</taxon>
        <taxon>Dikarya</taxon>
        <taxon>Ascomycota</taxon>
        <taxon>Pezizomycotina</taxon>
        <taxon>Sordariomycetes</taxon>
        <taxon>Hypocreomycetidae</taxon>
        <taxon>Hypocreales</taxon>
        <taxon>Ophiocordycipitaceae</taxon>
        <taxon>Tolypocladium</taxon>
    </lineage>
</organism>
<sequence>MPSLGGFLKKKRTRDSNPDPSTSNPTSPVAATTSSKPFDSTSSQQRSSAFSSGSQQQAGTAAQPGPPATSSSAHAQVPAAGPGPTQQPTQQQQMNPVGAQQGASYATTQHDPQNLPTIRNLIHQQPQNDGAATNNNTNTFHPPSPYSLGHPMNHTQSASPGTDPSRMQQQLEQAYPHPPTMHGRFGTTQVNEAKATGLGGSLGPSDAQGQKRARVAWNEWMSKGAGVEPRKALSLASLVVTNNRQYEAPCMFMPTTAGSLGSFTASNASQALRLNGTRGGGAADGAGQWQPQQLGRLGGHRPCGNHEAGRGNRQRDGVLRPSLCSLLQVPQLAIYKSSSSRGRGEFAGTLDSALPALLQAKMDDYMFQFYIDECRVVDEATSYVEIFNYSDPSYNSCEEHPLTEDEFDNFLHQRGAFSPPHKMGEGTELLSGIRLVVQKNAQEKDTFTPKVISLPKDSYEKMVRVLKLPFRAIETTAVVGPFFWCAYDQDDDDPHLQIVHRKSDVRKRGRTRGCEMMLSHSFRTNITTGYVKGTPSSDIVRALDHVRACAAQVGHPMLLPIVVFSYDLSPANDQKQRDARDWLRRLESAVSLRNEVEEHEQYFQDGLLEVDGLSRDLVECHGHVMWKRPQAYWALAREMECAMEKFRVKWSAHEGLGEHLAERQRAHRKEIDKIHRSMLARLEFYKVKLKGLENYIHTTLERLNVQRRAVSWRIASSHGVGHCVALDPLLTESLQLYNIMSQREARLNLEIAGEQRRIAHASKRDSTAMKTISLMGALFLPGTYLASVFSMTFFNFQGGGNPMVASQLWIYFVVTIPLTAAIVGFWWWFDRRREARYARDDEDLEKNIDRMEKDIMFHLRKRTMSKANTWNTLSSPPPP</sequence>
<feature type="compositionally biased region" description="Polar residues" evidence="6">
    <location>
        <begin position="101"/>
        <end position="113"/>
    </location>
</feature>
<dbReference type="InterPro" id="IPR045863">
    <property type="entry name" value="CorA_TM1_TM2"/>
</dbReference>
<dbReference type="Proteomes" id="UP000036947">
    <property type="component" value="Unassembled WGS sequence"/>
</dbReference>
<feature type="region of interest" description="Disordered" evidence="6">
    <location>
        <begin position="1"/>
        <end position="113"/>
    </location>
</feature>
<reference evidence="8 9" key="1">
    <citation type="journal article" date="2015" name="BMC Genomics">
        <title>The genome of the truffle-parasite Tolypocladium ophioglossoides and the evolution of antifungal peptaibiotics.</title>
        <authorList>
            <person name="Quandt C.A."/>
            <person name="Bushley K.E."/>
            <person name="Spatafora J.W."/>
        </authorList>
    </citation>
    <scope>NUCLEOTIDE SEQUENCE [LARGE SCALE GENOMIC DNA]</scope>
    <source>
        <strain evidence="8 9">CBS 100239</strain>
    </source>
</reference>
<feature type="region of interest" description="Disordered" evidence="6">
    <location>
        <begin position="127"/>
        <end position="170"/>
    </location>
</feature>
<proteinExistence type="predicted"/>
<dbReference type="OrthoDB" id="2830640at2759"/>
<accession>A0A0L0NN07</accession>
<evidence type="ECO:0000256" key="7">
    <source>
        <dbReference type="SAM" id="Phobius"/>
    </source>
</evidence>
<keyword evidence="3 7" id="KW-1133">Transmembrane helix</keyword>
<dbReference type="STRING" id="1163406.A0A0L0NN07"/>
<name>A0A0L0NN07_TOLOC</name>
<keyword evidence="5" id="KW-0175">Coiled coil</keyword>
<evidence type="ECO:0000256" key="2">
    <source>
        <dbReference type="ARBA" id="ARBA00022692"/>
    </source>
</evidence>